<name>A0A1X9VNP9_9VIRU</name>
<proteinExistence type="predicted"/>
<organism evidence="1">
    <name type="scientific">Mimivirus AB-566-O17</name>
    <dbReference type="NCBI Taxonomy" id="1988039"/>
    <lineage>
        <taxon>Viruses</taxon>
        <taxon>Varidnaviria</taxon>
        <taxon>Bamfordvirae</taxon>
        <taxon>Nucleocytoviricota</taxon>
        <taxon>Megaviricetes</taxon>
        <taxon>Imitervirales</taxon>
        <taxon>Mimiviridae</taxon>
        <taxon>Megamimivirinae</taxon>
        <taxon>Mimivirus</taxon>
    </lineage>
</organism>
<accession>A0A1X9VNP9</accession>
<sequence length="132" mass="15465">MEITRQRELELEILKLQIQLKTTPQCVQVPLPQTPIVPAVVEHVPIVPKPIVEHTNVTLWCNENICEENDNILKMTDIKSAFLDDTNEYSFKKELSKLIYQYFKEKYNIEEGQYRQPDGSKPRGYKGFNLKI</sequence>
<reference evidence="1" key="1">
    <citation type="journal article" date="2017" name="ISME J.">
        <title>Genomic exploration of individual giant ocean viruses.</title>
        <authorList>
            <person name="Wilson W.H."/>
            <person name="Gilg I.C."/>
            <person name="Moniruzzaman M."/>
            <person name="Field E.K."/>
            <person name="Koren S."/>
            <person name="LeCleir G.R."/>
            <person name="Martinez Martinez J."/>
            <person name="Poulton N.J."/>
            <person name="Swan B.K."/>
            <person name="Stepanauskas R."/>
            <person name="Wilhelm S.W."/>
        </authorList>
    </citation>
    <scope>NUCLEOTIDE SEQUENCE</scope>
</reference>
<protein>
    <submittedName>
        <fullName evidence="1">Uncharacterized protein</fullName>
    </submittedName>
</protein>
<dbReference type="EMBL" id="KY565517">
    <property type="protein sequence ID" value="ARR74939.1"/>
    <property type="molecule type" value="Genomic_DNA"/>
</dbReference>
<gene>
    <name evidence="1" type="ORF">SAGO17_0019</name>
</gene>
<evidence type="ECO:0000313" key="1">
    <source>
        <dbReference type="EMBL" id="ARR74939.1"/>
    </source>
</evidence>